<reference evidence="9 10" key="1">
    <citation type="submission" date="2015-04" db="EMBL/GenBank/DDBJ databases">
        <authorList>
            <person name="Heijne W.H."/>
            <person name="Fedorova N.D."/>
            <person name="Nierman W.C."/>
            <person name="Vollebregt A.W."/>
            <person name="Zhao Z."/>
            <person name="Wu L."/>
            <person name="Kumar M."/>
            <person name="Stam H."/>
            <person name="van den Berg M.A."/>
            <person name="Pel H.J."/>
        </authorList>
    </citation>
    <scope>NUCLEOTIDE SEQUENCE [LARGE SCALE GENOMIC DNA]</scope>
    <source>
        <strain evidence="9 10">CBS 393.64</strain>
    </source>
</reference>
<evidence type="ECO:0000313" key="9">
    <source>
        <dbReference type="EMBL" id="KKA24429.1"/>
    </source>
</evidence>
<comment type="similarity">
    <text evidence="2">Belongs to the major facilitator superfamily.</text>
</comment>
<dbReference type="PANTHER" id="PTHR23502:SF68">
    <property type="entry name" value="MULTIDRUG TRANSPORTER, PUTATIVE (AFU_ORTHOLOGUE AFUA_3G01120)-RELATED"/>
    <property type="match status" value="1"/>
</dbReference>
<evidence type="ECO:0000256" key="1">
    <source>
        <dbReference type="ARBA" id="ARBA00004141"/>
    </source>
</evidence>
<dbReference type="AlphaFoldDB" id="A0A0F4Z1P4"/>
<feature type="transmembrane region" description="Helical" evidence="7">
    <location>
        <begin position="319"/>
        <end position="340"/>
    </location>
</feature>
<feature type="transmembrane region" description="Helical" evidence="7">
    <location>
        <begin position="564"/>
        <end position="587"/>
    </location>
</feature>
<sequence>MHGQCLQLEEELAACVSSAFEILSVESDRHSTLQQRGRIGTHSSTAFVSASFLSSVGHSLPPLKAAPRVRIGIRAKRERSVPPEVDKDTEAALRGEHAVGKSETVTGSESSLGDGEKAIEHGNADLEKGRSDSDGCAEDDSNLVWWDGEHDPANPMNWGALTKWSHVAIVSAITFVVPLASSMFAPGVNQVMEEFNTSNDLLASLVVSIYVLGLAFGPLVLAPASEVYGRWICYTVCNVLYVVFTVACAVSTNLPMLIVFRFLAGCMGSCPLAAGGGTIADLFSVHQRGTALSLYTLGPVCGPAVGPVAGGFLSQAKGWRWIFWVLAIASGANTVAQILFSRETYAVIILQRKTERLQKQTGNKQLRSKLDRGISSKEVLRRAIVRPTQMTLFSPINIILAVSSAFVYGVLYLLLTTFPMVFGEVYGFSMGISGLTYIGLGVGNVLGLLVFTFTSDRYVSARVAKGEAKPEDRLPLMLVSGPLIAAGLFWYGWSAQTHTHWIVPIIGSALDGIGNMMFFMPIMGYLVDAFTVYAASALAANTVLRSIGGALLPLAGRSMYQALGFGWGNSLLAFLTIAFTPALFLIYRYGETIRLKYPLNL</sequence>
<dbReference type="STRING" id="1408163.A0A0F4Z1P4"/>
<dbReference type="GO" id="GO:0022857">
    <property type="term" value="F:transmembrane transporter activity"/>
    <property type="evidence" value="ECO:0007669"/>
    <property type="project" value="InterPro"/>
</dbReference>
<dbReference type="InterPro" id="IPR020846">
    <property type="entry name" value="MFS_dom"/>
</dbReference>
<keyword evidence="5 7" id="KW-0472">Membrane</keyword>
<evidence type="ECO:0000256" key="4">
    <source>
        <dbReference type="ARBA" id="ARBA00022989"/>
    </source>
</evidence>
<dbReference type="GO" id="GO:0016020">
    <property type="term" value="C:membrane"/>
    <property type="evidence" value="ECO:0007669"/>
    <property type="project" value="UniProtKB-SubCell"/>
</dbReference>
<feature type="transmembrane region" description="Helical" evidence="7">
    <location>
        <begin position="201"/>
        <end position="224"/>
    </location>
</feature>
<evidence type="ECO:0000256" key="3">
    <source>
        <dbReference type="ARBA" id="ARBA00022692"/>
    </source>
</evidence>
<feature type="transmembrane region" description="Helical" evidence="7">
    <location>
        <begin position="474"/>
        <end position="493"/>
    </location>
</feature>
<comment type="subcellular location">
    <subcellularLocation>
        <location evidence="1">Membrane</location>
        <topology evidence="1">Multi-pass membrane protein</topology>
    </subcellularLocation>
</comment>
<keyword evidence="3 7" id="KW-0812">Transmembrane</keyword>
<dbReference type="SUPFAM" id="SSF103473">
    <property type="entry name" value="MFS general substrate transporter"/>
    <property type="match status" value="1"/>
</dbReference>
<feature type="transmembrane region" description="Helical" evidence="7">
    <location>
        <begin position="525"/>
        <end position="544"/>
    </location>
</feature>
<dbReference type="RefSeq" id="XP_013331041.1">
    <property type="nucleotide sequence ID" value="XM_013475587.1"/>
</dbReference>
<dbReference type="EMBL" id="LASV01000062">
    <property type="protein sequence ID" value="KKA24429.1"/>
    <property type="molecule type" value="Genomic_DNA"/>
</dbReference>
<dbReference type="InterPro" id="IPR011701">
    <property type="entry name" value="MFS"/>
</dbReference>
<feature type="compositionally biased region" description="Basic and acidic residues" evidence="6">
    <location>
        <begin position="78"/>
        <end position="100"/>
    </location>
</feature>
<protein>
    <submittedName>
        <fullName evidence="9">Bicyclomycin resistance protein</fullName>
    </submittedName>
</protein>
<keyword evidence="10" id="KW-1185">Reference proteome</keyword>
<evidence type="ECO:0000259" key="8">
    <source>
        <dbReference type="PROSITE" id="PS50850"/>
    </source>
</evidence>
<name>A0A0F4Z1P4_RASE3</name>
<organism evidence="9 10">
    <name type="scientific">Rasamsonia emersonii (strain ATCC 16479 / CBS 393.64 / IMI 116815)</name>
    <dbReference type="NCBI Taxonomy" id="1408163"/>
    <lineage>
        <taxon>Eukaryota</taxon>
        <taxon>Fungi</taxon>
        <taxon>Dikarya</taxon>
        <taxon>Ascomycota</taxon>
        <taxon>Pezizomycotina</taxon>
        <taxon>Eurotiomycetes</taxon>
        <taxon>Eurotiomycetidae</taxon>
        <taxon>Eurotiales</taxon>
        <taxon>Trichocomaceae</taxon>
        <taxon>Rasamsonia</taxon>
    </lineage>
</organism>
<proteinExistence type="inferred from homology"/>
<dbReference type="Pfam" id="PF07690">
    <property type="entry name" value="MFS_1"/>
    <property type="match status" value="1"/>
</dbReference>
<feature type="domain" description="Major facilitator superfamily (MFS) profile" evidence="8">
    <location>
        <begin position="166"/>
        <end position="593"/>
    </location>
</feature>
<dbReference type="Proteomes" id="UP000053958">
    <property type="component" value="Unassembled WGS sequence"/>
</dbReference>
<dbReference type="PANTHER" id="PTHR23502">
    <property type="entry name" value="MAJOR FACILITATOR SUPERFAMILY"/>
    <property type="match status" value="1"/>
</dbReference>
<dbReference type="InterPro" id="IPR036259">
    <property type="entry name" value="MFS_trans_sf"/>
</dbReference>
<feature type="transmembrane region" description="Helical" evidence="7">
    <location>
        <begin position="292"/>
        <end position="313"/>
    </location>
</feature>
<feature type="transmembrane region" description="Helical" evidence="7">
    <location>
        <begin position="231"/>
        <end position="252"/>
    </location>
</feature>
<evidence type="ECO:0000256" key="7">
    <source>
        <dbReference type="SAM" id="Phobius"/>
    </source>
</evidence>
<dbReference type="FunFam" id="1.20.1250.20:FF:000011">
    <property type="entry name" value="MFS multidrug transporter, putative"/>
    <property type="match status" value="1"/>
</dbReference>
<evidence type="ECO:0000256" key="6">
    <source>
        <dbReference type="SAM" id="MobiDB-lite"/>
    </source>
</evidence>
<feature type="transmembrane region" description="Helical" evidence="7">
    <location>
        <begin position="392"/>
        <end position="415"/>
    </location>
</feature>
<feature type="transmembrane region" description="Helical" evidence="7">
    <location>
        <begin position="258"/>
        <end position="280"/>
    </location>
</feature>
<evidence type="ECO:0000256" key="2">
    <source>
        <dbReference type="ARBA" id="ARBA00008335"/>
    </source>
</evidence>
<evidence type="ECO:0000256" key="5">
    <source>
        <dbReference type="ARBA" id="ARBA00023136"/>
    </source>
</evidence>
<feature type="region of interest" description="Disordered" evidence="6">
    <location>
        <begin position="77"/>
        <end position="116"/>
    </location>
</feature>
<dbReference type="PROSITE" id="PS50850">
    <property type="entry name" value="MFS"/>
    <property type="match status" value="1"/>
</dbReference>
<comment type="caution">
    <text evidence="9">The sequence shown here is derived from an EMBL/GenBank/DDBJ whole genome shotgun (WGS) entry which is preliminary data.</text>
</comment>
<gene>
    <name evidence="9" type="ORF">T310_1550</name>
</gene>
<dbReference type="GeneID" id="25313901"/>
<keyword evidence="4 7" id="KW-1133">Transmembrane helix</keyword>
<dbReference type="Gene3D" id="1.20.1250.20">
    <property type="entry name" value="MFS general substrate transporter like domains"/>
    <property type="match status" value="1"/>
</dbReference>
<feature type="transmembrane region" description="Helical" evidence="7">
    <location>
        <begin position="435"/>
        <end position="453"/>
    </location>
</feature>
<feature type="transmembrane region" description="Helical" evidence="7">
    <location>
        <begin position="499"/>
        <end position="518"/>
    </location>
</feature>
<dbReference type="OrthoDB" id="5296287at2759"/>
<evidence type="ECO:0000313" key="10">
    <source>
        <dbReference type="Proteomes" id="UP000053958"/>
    </source>
</evidence>
<accession>A0A0F4Z1P4</accession>
<dbReference type="CDD" id="cd17323">
    <property type="entry name" value="MFS_Tpo1_MDR_like"/>
    <property type="match status" value="1"/>
</dbReference>
<feature type="transmembrane region" description="Helical" evidence="7">
    <location>
        <begin position="164"/>
        <end position="181"/>
    </location>
</feature>